<proteinExistence type="predicted"/>
<gene>
    <name evidence="2" type="ORF">BGZ97_005360</name>
</gene>
<comment type="caution">
    <text evidence="2">The sequence shown here is derived from an EMBL/GenBank/DDBJ whole genome shotgun (WGS) entry which is preliminary data.</text>
</comment>
<organism evidence="2 3">
    <name type="scientific">Linnemannia gamsii</name>
    <dbReference type="NCBI Taxonomy" id="64522"/>
    <lineage>
        <taxon>Eukaryota</taxon>
        <taxon>Fungi</taxon>
        <taxon>Fungi incertae sedis</taxon>
        <taxon>Mucoromycota</taxon>
        <taxon>Mortierellomycotina</taxon>
        <taxon>Mortierellomycetes</taxon>
        <taxon>Mortierellales</taxon>
        <taxon>Mortierellaceae</taxon>
        <taxon>Linnemannia</taxon>
    </lineage>
</organism>
<evidence type="ECO:0000313" key="2">
    <source>
        <dbReference type="EMBL" id="KAG0317461.1"/>
    </source>
</evidence>
<name>A0A9P6RFB2_9FUNG</name>
<evidence type="ECO:0000313" key="3">
    <source>
        <dbReference type="Proteomes" id="UP000823405"/>
    </source>
</evidence>
<keyword evidence="3" id="KW-1185">Reference proteome</keyword>
<dbReference type="OrthoDB" id="2441831at2759"/>
<accession>A0A9P6RFB2</accession>
<protein>
    <submittedName>
        <fullName evidence="2">Uncharacterized protein</fullName>
    </submittedName>
</protein>
<keyword evidence="1" id="KW-0175">Coiled coil</keyword>
<evidence type="ECO:0000256" key="1">
    <source>
        <dbReference type="SAM" id="Coils"/>
    </source>
</evidence>
<sequence length="179" mass="20349">MTFIHNYFSDDSTSLSERENAALLKALVKDHKAALKVEHKQYELDYKQALKDAEIEYKRAKRQAEDDMYRKTLEAVKREVDIITTTDEYANSDAKTKVKIAQFQNWMGNAAAHRALEVESGDDGEGSGNASSEDECTTSHFSFYYNANNVENLDRLAGGMILQMGVGRAEKRNKRRKQV</sequence>
<reference evidence="2" key="1">
    <citation type="journal article" date="2020" name="Fungal Divers.">
        <title>Resolving the Mortierellaceae phylogeny through synthesis of multi-gene phylogenetics and phylogenomics.</title>
        <authorList>
            <person name="Vandepol N."/>
            <person name="Liber J."/>
            <person name="Desiro A."/>
            <person name="Na H."/>
            <person name="Kennedy M."/>
            <person name="Barry K."/>
            <person name="Grigoriev I.V."/>
            <person name="Miller A.N."/>
            <person name="O'Donnell K."/>
            <person name="Stajich J.E."/>
            <person name="Bonito G."/>
        </authorList>
    </citation>
    <scope>NUCLEOTIDE SEQUENCE</scope>
    <source>
        <strain evidence="2">NVP60</strain>
    </source>
</reference>
<feature type="coiled-coil region" evidence="1">
    <location>
        <begin position="32"/>
        <end position="70"/>
    </location>
</feature>
<dbReference type="Proteomes" id="UP000823405">
    <property type="component" value="Unassembled WGS sequence"/>
</dbReference>
<dbReference type="AlphaFoldDB" id="A0A9P6RFB2"/>
<dbReference type="EMBL" id="JAAAIN010000242">
    <property type="protein sequence ID" value="KAG0317461.1"/>
    <property type="molecule type" value="Genomic_DNA"/>
</dbReference>